<protein>
    <recommendedName>
        <fullName evidence="4">TFIIS N-terminal domain-containing protein</fullName>
    </recommendedName>
</protein>
<keyword evidence="2 3" id="KW-0539">Nucleus</keyword>
<dbReference type="GO" id="GO:0005634">
    <property type="term" value="C:nucleus"/>
    <property type="evidence" value="ECO:0007669"/>
    <property type="project" value="UniProtKB-SubCell"/>
</dbReference>
<evidence type="ECO:0000313" key="5">
    <source>
        <dbReference type="EMBL" id="KII68753.1"/>
    </source>
</evidence>
<dbReference type="InterPro" id="IPR017923">
    <property type="entry name" value="TFIIS_N"/>
</dbReference>
<evidence type="ECO:0000256" key="2">
    <source>
        <dbReference type="ARBA" id="ARBA00023242"/>
    </source>
</evidence>
<dbReference type="InterPro" id="IPR035441">
    <property type="entry name" value="TFIIS/LEDGF_dom_sf"/>
</dbReference>
<dbReference type="PROSITE" id="PS51319">
    <property type="entry name" value="TFIIS_N"/>
    <property type="match status" value="1"/>
</dbReference>
<organism evidence="5 6">
    <name type="scientific">Thelohanellus kitauei</name>
    <name type="common">Myxosporean</name>
    <dbReference type="NCBI Taxonomy" id="669202"/>
    <lineage>
        <taxon>Eukaryota</taxon>
        <taxon>Metazoa</taxon>
        <taxon>Cnidaria</taxon>
        <taxon>Myxozoa</taxon>
        <taxon>Myxosporea</taxon>
        <taxon>Bivalvulida</taxon>
        <taxon>Platysporina</taxon>
        <taxon>Myxobolidae</taxon>
        <taxon>Thelohanellus</taxon>
    </lineage>
</organism>
<keyword evidence="6" id="KW-1185">Reference proteome</keyword>
<gene>
    <name evidence="5" type="ORF">RF11_13218</name>
</gene>
<name>A0A0C2JHI0_THEKT</name>
<evidence type="ECO:0000256" key="1">
    <source>
        <dbReference type="ARBA" id="ARBA00004123"/>
    </source>
</evidence>
<proteinExistence type="predicted"/>
<sequence>MADRIISSEMFSDLQTIAHSLSELLKVDPTGSSDVRVLELLKKLGEIKMTPKDLKQSQLAKIVNGLRRQTTSATVGAEARSLIKRWRDMVIKKDQSVESTKESLVEVKNYS</sequence>
<dbReference type="SUPFAM" id="SSF47676">
    <property type="entry name" value="Conserved domain common to transcription factors TFIIS, elongin A, CRSP70"/>
    <property type="match status" value="1"/>
</dbReference>
<dbReference type="SMART" id="SM00509">
    <property type="entry name" value="TFS2N"/>
    <property type="match status" value="1"/>
</dbReference>
<dbReference type="AlphaFoldDB" id="A0A0C2JHI0"/>
<dbReference type="EMBL" id="JWZT01002715">
    <property type="protein sequence ID" value="KII68753.1"/>
    <property type="molecule type" value="Genomic_DNA"/>
</dbReference>
<accession>A0A0C2JHI0</accession>
<evidence type="ECO:0000256" key="3">
    <source>
        <dbReference type="PROSITE-ProRule" id="PRU00649"/>
    </source>
</evidence>
<dbReference type="OrthoDB" id="44867at2759"/>
<feature type="domain" description="TFIIS N-terminal" evidence="4">
    <location>
        <begin position="15"/>
        <end position="93"/>
    </location>
</feature>
<dbReference type="Pfam" id="PF08711">
    <property type="entry name" value="Med26"/>
    <property type="match status" value="1"/>
</dbReference>
<dbReference type="Proteomes" id="UP000031668">
    <property type="component" value="Unassembled WGS sequence"/>
</dbReference>
<reference evidence="5 6" key="1">
    <citation type="journal article" date="2014" name="Genome Biol. Evol.">
        <title>The genome of the myxosporean Thelohanellus kitauei shows adaptations to nutrient acquisition within its fish host.</title>
        <authorList>
            <person name="Yang Y."/>
            <person name="Xiong J."/>
            <person name="Zhou Z."/>
            <person name="Huo F."/>
            <person name="Miao W."/>
            <person name="Ran C."/>
            <person name="Liu Y."/>
            <person name="Zhang J."/>
            <person name="Feng J."/>
            <person name="Wang M."/>
            <person name="Wang M."/>
            <person name="Wang L."/>
            <person name="Yao B."/>
        </authorList>
    </citation>
    <scope>NUCLEOTIDE SEQUENCE [LARGE SCALE GENOMIC DNA]</scope>
    <source>
        <strain evidence="5">Wuqing</strain>
    </source>
</reference>
<evidence type="ECO:0000313" key="6">
    <source>
        <dbReference type="Proteomes" id="UP000031668"/>
    </source>
</evidence>
<evidence type="ECO:0000259" key="4">
    <source>
        <dbReference type="PROSITE" id="PS51319"/>
    </source>
</evidence>
<comment type="subcellular location">
    <subcellularLocation>
        <location evidence="1 3">Nucleus</location>
    </subcellularLocation>
</comment>
<comment type="caution">
    <text evidence="5">The sequence shown here is derived from an EMBL/GenBank/DDBJ whole genome shotgun (WGS) entry which is preliminary data.</text>
</comment>
<dbReference type="Gene3D" id="1.20.930.10">
    <property type="entry name" value="Conserved domain common to transcription factors TFIIS, elongin A, CRSP70"/>
    <property type="match status" value="1"/>
</dbReference>
<dbReference type="InterPro" id="IPR003617">
    <property type="entry name" value="TFIIS/CRSP70_N_sub"/>
</dbReference>